<keyword evidence="6" id="KW-1185">Reference proteome</keyword>
<dbReference type="GO" id="GO:0016020">
    <property type="term" value="C:membrane"/>
    <property type="evidence" value="ECO:0007669"/>
    <property type="project" value="UniProtKB-SubCell"/>
</dbReference>
<dbReference type="AlphaFoldDB" id="A0A6J2YKQ8"/>
<feature type="transmembrane region" description="Helical" evidence="5">
    <location>
        <begin position="339"/>
        <end position="359"/>
    </location>
</feature>
<dbReference type="PANTHER" id="PTHR23051">
    <property type="entry name" value="SOLUTE CARRIER FAMILY 35, MEMBER F5"/>
    <property type="match status" value="1"/>
</dbReference>
<feature type="transmembrane region" description="Helical" evidence="5">
    <location>
        <begin position="394"/>
        <end position="416"/>
    </location>
</feature>
<dbReference type="CTD" id="80255"/>
<sequence length="463" mass="52709">MDSLNVLTKKQKIILGLIVLILVNIIWVSSSELSSYMYKHETFQKPFFCTYFKTSMFAIYLFGFALWPPWKDIYCPGPNDYIFLETNVEDDINLEESAETKLSNPVFIPVKASDRDYMDRSSETESDDSSLRSVRFNKMAEVRHLSESEARDALLARLSYQASLRASDSIKKASLKMPLCDIIKVSFIFCFLVVLASYTYQVALIKGGNACLSVFFSTSTIFTLFLSGVYPSSHIDRFTVSKFVAVVLSVISIIIINVHNIKLDAQGTVGAALSVLSAFLYASYLVFLKRVIKDKEEKMDVPLFLGFVGLFNLLFFWPVLFVLHISNIETLELPDKEQLSLLILSTFIESFIPEALWLWSRFLTSSLVAIMAKCMIIPLIMIVDILFGDIAFTYSFFLGFVPMIIAFFMVVVYLYFDNWDPIFGVLHMAYAKLFRKTAILHSRRKETSSEQLEALIGVDSNIE</sequence>
<keyword evidence="4 5" id="KW-0472">Membrane</keyword>
<accession>A0A6J2YKQ8</accession>
<name>A0A6J2YKQ8_SITOR</name>
<dbReference type="RefSeq" id="XP_030763460.1">
    <property type="nucleotide sequence ID" value="XM_030907600.1"/>
</dbReference>
<evidence type="ECO:0000313" key="6">
    <source>
        <dbReference type="Proteomes" id="UP000504635"/>
    </source>
</evidence>
<feature type="transmembrane region" description="Helical" evidence="5">
    <location>
        <begin position="366"/>
        <end position="388"/>
    </location>
</feature>
<evidence type="ECO:0000256" key="2">
    <source>
        <dbReference type="ARBA" id="ARBA00022692"/>
    </source>
</evidence>
<reference evidence="7" key="1">
    <citation type="submission" date="2025-08" db="UniProtKB">
        <authorList>
            <consortium name="RefSeq"/>
        </authorList>
    </citation>
    <scope>IDENTIFICATION</scope>
    <source>
        <tissue evidence="7">Gonads</tissue>
    </source>
</reference>
<evidence type="ECO:0000256" key="1">
    <source>
        <dbReference type="ARBA" id="ARBA00004141"/>
    </source>
</evidence>
<gene>
    <name evidence="7" type="primary">LOC115888032</name>
</gene>
<evidence type="ECO:0000256" key="5">
    <source>
        <dbReference type="SAM" id="Phobius"/>
    </source>
</evidence>
<comment type="subcellular location">
    <subcellularLocation>
        <location evidence="1">Membrane</location>
        <topology evidence="1">Multi-pass membrane protein</topology>
    </subcellularLocation>
</comment>
<dbReference type="PANTHER" id="PTHR23051:SF0">
    <property type="entry name" value="SOLUTE CARRIER FAMILY 35 MEMBER F5"/>
    <property type="match status" value="1"/>
</dbReference>
<organism evidence="6 7">
    <name type="scientific">Sitophilus oryzae</name>
    <name type="common">Rice weevil</name>
    <name type="synonym">Curculio oryzae</name>
    <dbReference type="NCBI Taxonomy" id="7048"/>
    <lineage>
        <taxon>Eukaryota</taxon>
        <taxon>Metazoa</taxon>
        <taxon>Ecdysozoa</taxon>
        <taxon>Arthropoda</taxon>
        <taxon>Hexapoda</taxon>
        <taxon>Insecta</taxon>
        <taxon>Pterygota</taxon>
        <taxon>Neoptera</taxon>
        <taxon>Endopterygota</taxon>
        <taxon>Coleoptera</taxon>
        <taxon>Polyphaga</taxon>
        <taxon>Cucujiformia</taxon>
        <taxon>Curculionidae</taxon>
        <taxon>Dryophthorinae</taxon>
        <taxon>Sitophilus</taxon>
    </lineage>
</organism>
<feature type="transmembrane region" description="Helical" evidence="5">
    <location>
        <begin position="299"/>
        <end position="319"/>
    </location>
</feature>
<feature type="transmembrane region" description="Helical" evidence="5">
    <location>
        <begin position="50"/>
        <end position="67"/>
    </location>
</feature>
<keyword evidence="3 5" id="KW-1133">Transmembrane helix</keyword>
<dbReference type="KEGG" id="soy:115888032"/>
<protein>
    <submittedName>
        <fullName evidence="7">Solute carrier family 35 member F5-like</fullName>
    </submittedName>
</protein>
<evidence type="ECO:0000256" key="4">
    <source>
        <dbReference type="ARBA" id="ARBA00023136"/>
    </source>
</evidence>
<feature type="transmembrane region" description="Helical" evidence="5">
    <location>
        <begin position="243"/>
        <end position="261"/>
    </location>
</feature>
<feature type="transmembrane region" description="Helical" evidence="5">
    <location>
        <begin position="212"/>
        <end position="231"/>
    </location>
</feature>
<dbReference type="OrthoDB" id="10041630at2759"/>
<dbReference type="Proteomes" id="UP000504635">
    <property type="component" value="Unplaced"/>
</dbReference>
<feature type="transmembrane region" description="Helical" evidence="5">
    <location>
        <begin position="12"/>
        <end position="30"/>
    </location>
</feature>
<evidence type="ECO:0000313" key="7">
    <source>
        <dbReference type="RefSeq" id="XP_030763460.1"/>
    </source>
</evidence>
<dbReference type="GeneID" id="115888032"/>
<keyword evidence="2 5" id="KW-0812">Transmembrane</keyword>
<dbReference type="FunCoup" id="A0A6J2YKQ8">
    <property type="interactions" value="1493"/>
</dbReference>
<feature type="transmembrane region" description="Helical" evidence="5">
    <location>
        <begin position="267"/>
        <end position="287"/>
    </location>
</feature>
<dbReference type="InParanoid" id="A0A6J2YKQ8"/>
<feature type="transmembrane region" description="Helical" evidence="5">
    <location>
        <begin position="182"/>
        <end position="200"/>
    </location>
</feature>
<proteinExistence type="predicted"/>
<evidence type="ECO:0000256" key="3">
    <source>
        <dbReference type="ARBA" id="ARBA00022989"/>
    </source>
</evidence>